<keyword evidence="4" id="KW-1185">Reference proteome</keyword>
<keyword evidence="1" id="KW-0812">Transmembrane</keyword>
<feature type="signal peptide" evidence="2">
    <location>
        <begin position="1"/>
        <end position="22"/>
    </location>
</feature>
<keyword evidence="1" id="KW-1133">Transmembrane helix</keyword>
<reference evidence="3 4" key="1">
    <citation type="submission" date="2015-02" db="EMBL/GenBank/DDBJ databases">
        <authorList>
            <person name="Chooi Y.-H."/>
        </authorList>
    </citation>
    <scope>NUCLEOTIDE SEQUENCE [LARGE SCALE GENOMIC DNA]</scope>
    <source>
        <strain evidence="3">E3</strain>
    </source>
</reference>
<accession>A0A0G4INU0</accession>
<dbReference type="Proteomes" id="UP000039324">
    <property type="component" value="Unassembled WGS sequence"/>
</dbReference>
<gene>
    <name evidence="3" type="ORF">PBRA_005431</name>
</gene>
<sequence>MRSAVLVLLLLVVLGVVADALADDGGSGDFMKMHAACRHDRDRLCGHVHRLVPVLDCIHDHEDELEPACRASVKACPAYRCSRDAMRLCPDVKKHDQVLSCMWLNRKASTLSGECTGSRYQRTNFDDARHVCHRDRLDLCGAETGLPAIMSCLFEKRDQVSDACGAAVRKCPAFPCAQDASKFCPHVDNEHDFMKCIYEHRAELSSSSCTLGQAGDEHGAGCHSACKADAKRFCQDSKGVAQTMSCLVHHEAKLSDKCKAVVDKCPAFHCADDVLKFCPVPTRVVDKRHDSTTKRAFVACLWKHRKELSPQCMDQPDDVFEHADDDRRHGVRRLGVRSANGDVGREIEDEIGKASRTTLFVGGAIMGGVVSGLAIWAVSSFLGARKRRREAQLAVSDPAHYQRI</sequence>
<organism evidence="3 4">
    <name type="scientific">Plasmodiophora brassicae</name>
    <name type="common">Clubroot disease agent</name>
    <dbReference type="NCBI Taxonomy" id="37360"/>
    <lineage>
        <taxon>Eukaryota</taxon>
        <taxon>Sar</taxon>
        <taxon>Rhizaria</taxon>
        <taxon>Endomyxa</taxon>
        <taxon>Phytomyxea</taxon>
        <taxon>Plasmodiophorida</taxon>
        <taxon>Plasmodiophoridae</taxon>
        <taxon>Plasmodiophora</taxon>
    </lineage>
</organism>
<evidence type="ECO:0000256" key="2">
    <source>
        <dbReference type="SAM" id="SignalP"/>
    </source>
</evidence>
<feature type="chain" id="PRO_5005193258" description="FZ domain-containing protein" evidence="2">
    <location>
        <begin position="23"/>
        <end position="404"/>
    </location>
</feature>
<evidence type="ECO:0000256" key="1">
    <source>
        <dbReference type="SAM" id="Phobius"/>
    </source>
</evidence>
<dbReference type="AlphaFoldDB" id="A0A0G4INU0"/>
<dbReference type="STRING" id="37360.A0A0G4INU0"/>
<dbReference type="EMBL" id="CDSF01000077">
    <property type="protein sequence ID" value="CEO96827.1"/>
    <property type="molecule type" value="Genomic_DNA"/>
</dbReference>
<keyword evidence="2" id="KW-0732">Signal</keyword>
<name>A0A0G4INU0_PLABS</name>
<feature type="transmembrane region" description="Helical" evidence="1">
    <location>
        <begin position="359"/>
        <end position="382"/>
    </location>
</feature>
<dbReference type="GO" id="GO:0017134">
    <property type="term" value="F:fibroblast growth factor binding"/>
    <property type="evidence" value="ECO:0007669"/>
    <property type="project" value="TreeGrafter"/>
</dbReference>
<proteinExistence type="predicted"/>
<keyword evidence="1" id="KW-0472">Membrane</keyword>
<evidence type="ECO:0000313" key="3">
    <source>
        <dbReference type="EMBL" id="CEO96827.1"/>
    </source>
</evidence>
<dbReference type="InterPro" id="IPR039728">
    <property type="entry name" value="GLG1"/>
</dbReference>
<dbReference type="GO" id="GO:0000139">
    <property type="term" value="C:Golgi membrane"/>
    <property type="evidence" value="ECO:0007669"/>
    <property type="project" value="TreeGrafter"/>
</dbReference>
<dbReference type="PANTHER" id="PTHR11884:SF1">
    <property type="entry name" value="GOLGI APPARATUS PROTEIN 1"/>
    <property type="match status" value="1"/>
</dbReference>
<evidence type="ECO:0000313" key="4">
    <source>
        <dbReference type="Proteomes" id="UP000039324"/>
    </source>
</evidence>
<protein>
    <recommendedName>
        <fullName evidence="5">FZ domain-containing protein</fullName>
    </recommendedName>
</protein>
<dbReference type="OrthoDB" id="2015434at2759"/>
<evidence type="ECO:0008006" key="5">
    <source>
        <dbReference type="Google" id="ProtNLM"/>
    </source>
</evidence>
<dbReference type="PANTHER" id="PTHR11884">
    <property type="entry name" value="SELECTIN LIGAND RELATED"/>
    <property type="match status" value="1"/>
</dbReference>